<evidence type="ECO:0000256" key="3">
    <source>
        <dbReference type="ARBA" id="ARBA00022475"/>
    </source>
</evidence>
<dbReference type="EMBL" id="LYBM01000058">
    <property type="protein sequence ID" value="ODA30132.1"/>
    <property type="molecule type" value="Genomic_DNA"/>
</dbReference>
<gene>
    <name evidence="9" type="ORF">A8L45_21055</name>
</gene>
<dbReference type="OrthoDB" id="9761224at2"/>
<feature type="transmembrane region" description="Helical" evidence="7">
    <location>
        <begin position="413"/>
        <end position="432"/>
    </location>
</feature>
<name>A0A1C3EA71_9GAMM</name>
<evidence type="ECO:0000256" key="5">
    <source>
        <dbReference type="ARBA" id="ARBA00022989"/>
    </source>
</evidence>
<evidence type="ECO:0000259" key="8">
    <source>
        <dbReference type="Pfam" id="PF02554"/>
    </source>
</evidence>
<reference evidence="9 10" key="1">
    <citation type="submission" date="2016-05" db="EMBL/GenBank/DDBJ databases">
        <title>Genomic Taxonomy of the Vibrionaceae.</title>
        <authorList>
            <person name="Gomez-Gil B."/>
            <person name="Enciso-Ibarra J."/>
        </authorList>
    </citation>
    <scope>NUCLEOTIDE SEQUENCE [LARGE SCALE GENOMIC DNA]</scope>
    <source>
        <strain evidence="9 10">CAIM 1920</strain>
    </source>
</reference>
<dbReference type="AlphaFoldDB" id="A0A1C3EA71"/>
<evidence type="ECO:0000313" key="9">
    <source>
        <dbReference type="EMBL" id="ODA30132.1"/>
    </source>
</evidence>
<keyword evidence="4 7" id="KW-0812">Transmembrane</keyword>
<evidence type="ECO:0000256" key="7">
    <source>
        <dbReference type="SAM" id="Phobius"/>
    </source>
</evidence>
<dbReference type="Proteomes" id="UP000094936">
    <property type="component" value="Unassembled WGS sequence"/>
</dbReference>
<feature type="transmembrane region" description="Helical" evidence="7">
    <location>
        <begin position="388"/>
        <end position="406"/>
    </location>
</feature>
<feature type="transmembrane region" description="Helical" evidence="7">
    <location>
        <begin position="75"/>
        <end position="98"/>
    </location>
</feature>
<accession>A0A1C3EA71</accession>
<feature type="transmembrane region" description="Helical" evidence="7">
    <location>
        <begin position="314"/>
        <end position="333"/>
    </location>
</feature>
<feature type="transmembrane region" description="Helical" evidence="7">
    <location>
        <begin position="264"/>
        <end position="288"/>
    </location>
</feature>
<keyword evidence="3" id="KW-1003">Cell membrane</keyword>
<evidence type="ECO:0000256" key="2">
    <source>
        <dbReference type="ARBA" id="ARBA00007755"/>
    </source>
</evidence>
<feature type="transmembrane region" description="Helical" evidence="7">
    <location>
        <begin position="184"/>
        <end position="206"/>
    </location>
</feature>
<comment type="similarity">
    <text evidence="2">Belongs to the peptide transporter carbon starvation (CstA) (TC 2.A.114) family.</text>
</comment>
<comment type="caution">
    <text evidence="9">The sequence shown here is derived from an EMBL/GenBank/DDBJ whole genome shotgun (WGS) entry which is preliminary data.</text>
</comment>
<dbReference type="PANTHER" id="PTHR30252">
    <property type="entry name" value="INNER MEMBRANE PEPTIDE TRANSPORTER"/>
    <property type="match status" value="1"/>
</dbReference>
<dbReference type="GO" id="GO:0009267">
    <property type="term" value="P:cellular response to starvation"/>
    <property type="evidence" value="ECO:0007669"/>
    <property type="project" value="InterPro"/>
</dbReference>
<dbReference type="GO" id="GO:0005886">
    <property type="term" value="C:plasma membrane"/>
    <property type="evidence" value="ECO:0007669"/>
    <property type="project" value="UniProtKB-SubCell"/>
</dbReference>
<feature type="domain" description="CstA N-terminal" evidence="8">
    <location>
        <begin position="1"/>
        <end position="151"/>
    </location>
</feature>
<feature type="transmembrane region" description="Helical" evidence="7">
    <location>
        <begin position="226"/>
        <end position="244"/>
    </location>
</feature>
<feature type="transmembrane region" description="Helical" evidence="7">
    <location>
        <begin position="158"/>
        <end position="177"/>
    </location>
</feature>
<proteinExistence type="inferred from homology"/>
<feature type="transmembrane region" description="Helical" evidence="7">
    <location>
        <begin position="444"/>
        <end position="461"/>
    </location>
</feature>
<dbReference type="RefSeq" id="WP_068905326.1">
    <property type="nucleotide sequence ID" value="NZ_JBHUIF010000009.1"/>
</dbReference>
<keyword evidence="6 7" id="KW-0472">Membrane</keyword>
<protein>
    <submittedName>
        <fullName evidence="9">Carbon starvation protein CstA</fullName>
    </submittedName>
</protein>
<evidence type="ECO:0000256" key="6">
    <source>
        <dbReference type="ARBA" id="ARBA00023136"/>
    </source>
</evidence>
<evidence type="ECO:0000256" key="1">
    <source>
        <dbReference type="ARBA" id="ARBA00004651"/>
    </source>
</evidence>
<feature type="transmembrane region" description="Helical" evidence="7">
    <location>
        <begin position="126"/>
        <end position="146"/>
    </location>
</feature>
<sequence>MWWFLLCVGVLITGYFTYGVFIEKIFGPEPEKETPAVSMADGVDFVPLSDKKVYLIQLLNIAGLGPIFGPILGALYGPVAMLWIVFGCIFAGAVHDYFSGMLSVRAKGASVPTVVGEHLGTFAKHFMNLFAVLLLMLVGVVFVLGPAKLLANLSEMSITMWVGAIFAYYILATIVPIDKIIGRFYPLFGALLVFMSVGLMIGLGFSDKGFYSQGLEFGKNFHPTDLPLWPLLFITIACGAVSGFHATQSPLMARCMQNEKSGRFIFYGAMIGEGVIALIWCTLGLSFYETSDALNATLASGGPAAVVHEVSTSLLGTVGGIMAVLGVIVLPITSGDTAFRSARLIIADFLKVQQRALPKRLLIAIPMFLVGFLISKAEFGVIWRYFGWANQTTAMVMLWASAAFLLKRDKLHWVCTIPAMFMTAVTFTYLANAEIGFGLDMTKSTIIGLIMTVIFTGYFLVHYRPAKSKLVESSQQ</sequence>
<evidence type="ECO:0000313" key="10">
    <source>
        <dbReference type="Proteomes" id="UP000094936"/>
    </source>
</evidence>
<dbReference type="InterPro" id="IPR051605">
    <property type="entry name" value="CstA"/>
</dbReference>
<dbReference type="PANTHER" id="PTHR30252:SF4">
    <property type="entry name" value="CARBON STARVATION"/>
    <property type="match status" value="1"/>
</dbReference>
<dbReference type="InterPro" id="IPR003706">
    <property type="entry name" value="CstA_N"/>
</dbReference>
<feature type="domain" description="CstA N-terminal" evidence="8">
    <location>
        <begin position="302"/>
        <end position="428"/>
    </location>
</feature>
<organism evidence="9 10">
    <name type="scientific">Veronia pacifica</name>
    <dbReference type="NCBI Taxonomy" id="1080227"/>
    <lineage>
        <taxon>Bacteria</taxon>
        <taxon>Pseudomonadati</taxon>
        <taxon>Pseudomonadota</taxon>
        <taxon>Gammaproteobacteria</taxon>
        <taxon>Vibrionales</taxon>
        <taxon>Vibrionaceae</taxon>
        <taxon>Veronia</taxon>
    </lineage>
</organism>
<evidence type="ECO:0000256" key="4">
    <source>
        <dbReference type="ARBA" id="ARBA00022692"/>
    </source>
</evidence>
<dbReference type="STRING" id="1080227.A8L45_21055"/>
<dbReference type="Pfam" id="PF02554">
    <property type="entry name" value="CstA"/>
    <property type="match status" value="2"/>
</dbReference>
<keyword evidence="5 7" id="KW-1133">Transmembrane helix</keyword>
<comment type="subcellular location">
    <subcellularLocation>
        <location evidence="1">Cell membrane</location>
        <topology evidence="1">Multi-pass membrane protein</topology>
    </subcellularLocation>
</comment>
<keyword evidence="10" id="KW-1185">Reference proteome</keyword>
<feature type="transmembrane region" description="Helical" evidence="7">
    <location>
        <begin position="361"/>
        <end position="382"/>
    </location>
</feature>